<organism evidence="1 2">
    <name type="scientific">Bauhinia variegata</name>
    <name type="common">Purple orchid tree</name>
    <name type="synonym">Phanera variegata</name>
    <dbReference type="NCBI Taxonomy" id="167791"/>
    <lineage>
        <taxon>Eukaryota</taxon>
        <taxon>Viridiplantae</taxon>
        <taxon>Streptophyta</taxon>
        <taxon>Embryophyta</taxon>
        <taxon>Tracheophyta</taxon>
        <taxon>Spermatophyta</taxon>
        <taxon>Magnoliopsida</taxon>
        <taxon>eudicotyledons</taxon>
        <taxon>Gunneridae</taxon>
        <taxon>Pentapetalae</taxon>
        <taxon>rosids</taxon>
        <taxon>fabids</taxon>
        <taxon>Fabales</taxon>
        <taxon>Fabaceae</taxon>
        <taxon>Cercidoideae</taxon>
        <taxon>Cercideae</taxon>
        <taxon>Bauhiniinae</taxon>
        <taxon>Bauhinia</taxon>
    </lineage>
</organism>
<keyword evidence="2" id="KW-1185">Reference proteome</keyword>
<dbReference type="Proteomes" id="UP000828941">
    <property type="component" value="Chromosome 3"/>
</dbReference>
<reference evidence="1 2" key="1">
    <citation type="journal article" date="2022" name="DNA Res.">
        <title>Chromosomal-level genome assembly of the orchid tree Bauhinia variegata (Leguminosae; Cercidoideae) supports the allotetraploid origin hypothesis of Bauhinia.</title>
        <authorList>
            <person name="Zhong Y."/>
            <person name="Chen Y."/>
            <person name="Zheng D."/>
            <person name="Pang J."/>
            <person name="Liu Y."/>
            <person name="Luo S."/>
            <person name="Meng S."/>
            <person name="Qian L."/>
            <person name="Wei D."/>
            <person name="Dai S."/>
            <person name="Zhou R."/>
        </authorList>
    </citation>
    <scope>NUCLEOTIDE SEQUENCE [LARGE SCALE GENOMIC DNA]</scope>
    <source>
        <strain evidence="1">BV-YZ2020</strain>
    </source>
</reference>
<evidence type="ECO:0000313" key="2">
    <source>
        <dbReference type="Proteomes" id="UP000828941"/>
    </source>
</evidence>
<dbReference type="EMBL" id="CM039428">
    <property type="protein sequence ID" value="KAI4352458.1"/>
    <property type="molecule type" value="Genomic_DNA"/>
</dbReference>
<proteinExistence type="predicted"/>
<evidence type="ECO:0000313" key="1">
    <source>
        <dbReference type="EMBL" id="KAI4352458.1"/>
    </source>
</evidence>
<accession>A0ACB9PVA8</accession>
<protein>
    <submittedName>
        <fullName evidence="1">Uncharacterized protein</fullName>
    </submittedName>
</protein>
<sequence>MASQDSLKMHELCKIQTRLSSLTLVPKLKHSLSLTLQHFLPLAGNIVWPSNSQKHIIKYTPGDGVSLVIAESDADFYLLSEKSPIEAIKSRHLVSHLDSSDSICSVISPQITLFPNRGFCNGVSAHHAALDGKSTIIFMNAWAYICQNGAELPSLLPELEPFLNREVIKGPDGLDVLLINQWEKLSAIIDPSNLNQRSLKISSSVPPTLDQSLRATFELTHSDLEKIKNRMLATWDKGHERNSKQQWQVSLWINGGLLSRLEPPIPDNYLGNCVFPHAVNVQPEEFTKENGLISVAKKIYSKVKMLDKGVLDGIDDLFTRWISLISEGAQGIRVAGSTRFGVYRTDFGWGRPIKVEITSIDRGLTMAFAESRDGNGGIEIGLVMNKHEMNAFATIFHEGLQSL</sequence>
<comment type="caution">
    <text evidence="1">The sequence shown here is derived from an EMBL/GenBank/DDBJ whole genome shotgun (WGS) entry which is preliminary data.</text>
</comment>
<gene>
    <name evidence="1" type="ORF">L6164_006708</name>
</gene>
<name>A0ACB9PVA8_BAUVA</name>